<keyword evidence="5" id="KW-0808">Transferase</keyword>
<dbReference type="InterPro" id="IPR050428">
    <property type="entry name" value="TCS_sensor_his_kinase"/>
</dbReference>
<comment type="caution">
    <text evidence="14">The sequence shown here is derived from an EMBL/GenBank/DDBJ whole genome shotgun (WGS) entry which is preliminary data.</text>
</comment>
<dbReference type="InterPro" id="IPR003660">
    <property type="entry name" value="HAMP_dom"/>
</dbReference>
<comment type="subcellular location">
    <subcellularLocation>
        <location evidence="2">Membrane</location>
    </subcellularLocation>
</comment>
<proteinExistence type="predicted"/>
<dbReference type="EMBL" id="JAKNRW010000006">
    <property type="protein sequence ID" value="MCK1790747.1"/>
    <property type="molecule type" value="Genomic_DNA"/>
</dbReference>
<comment type="catalytic activity">
    <reaction evidence="1">
        <text>ATP + protein L-histidine = ADP + protein N-phospho-L-histidine.</text>
        <dbReference type="EC" id="2.7.13.3"/>
    </reaction>
</comment>
<keyword evidence="8 11" id="KW-1133">Transmembrane helix</keyword>
<evidence type="ECO:0000256" key="2">
    <source>
        <dbReference type="ARBA" id="ARBA00004370"/>
    </source>
</evidence>
<dbReference type="SMART" id="SM00388">
    <property type="entry name" value="HisKA"/>
    <property type="match status" value="1"/>
</dbReference>
<accession>A0ABT0EYC6</accession>
<dbReference type="InterPro" id="IPR036890">
    <property type="entry name" value="HATPase_C_sf"/>
</dbReference>
<dbReference type="PRINTS" id="PR00344">
    <property type="entry name" value="BCTRLSENSOR"/>
</dbReference>
<evidence type="ECO:0000256" key="10">
    <source>
        <dbReference type="ARBA" id="ARBA00023136"/>
    </source>
</evidence>
<dbReference type="Pfam" id="PF00512">
    <property type="entry name" value="HisKA"/>
    <property type="match status" value="1"/>
</dbReference>
<keyword evidence="10 11" id="KW-0472">Membrane</keyword>
<dbReference type="EC" id="2.7.13.3" evidence="3"/>
<dbReference type="CDD" id="cd06225">
    <property type="entry name" value="HAMP"/>
    <property type="match status" value="1"/>
</dbReference>
<dbReference type="Proteomes" id="UP001299876">
    <property type="component" value="Unassembled WGS sequence"/>
</dbReference>
<dbReference type="Gene3D" id="6.10.340.10">
    <property type="match status" value="1"/>
</dbReference>
<reference evidence="14 15" key="1">
    <citation type="submission" date="2022-02" db="EMBL/GenBank/DDBJ databases">
        <title>Comparative genomics of the first Antarctic Pseudomonas spp. capable of biotransforming 2,4,6-Trinitrotoluene.</title>
        <authorList>
            <person name="Cabrera M.A."/>
            <person name="Marquez S.L."/>
            <person name="Perez-Donoso J.M."/>
        </authorList>
    </citation>
    <scope>NUCLEOTIDE SEQUENCE [LARGE SCALE GENOMIC DNA]</scope>
    <source>
        <strain evidence="14 15">TNT19</strain>
    </source>
</reference>
<feature type="domain" description="HAMP" evidence="13">
    <location>
        <begin position="198"/>
        <end position="257"/>
    </location>
</feature>
<protein>
    <recommendedName>
        <fullName evidence="3">histidine kinase</fullName>
        <ecNumber evidence="3">2.7.13.3</ecNumber>
    </recommendedName>
</protein>
<keyword evidence="7 14" id="KW-0418">Kinase</keyword>
<dbReference type="PROSITE" id="PS50109">
    <property type="entry name" value="HIS_KIN"/>
    <property type="match status" value="1"/>
</dbReference>
<dbReference type="InterPro" id="IPR003661">
    <property type="entry name" value="HisK_dim/P_dom"/>
</dbReference>
<keyword evidence="6 11" id="KW-0812">Transmembrane</keyword>
<dbReference type="CDD" id="cd00075">
    <property type="entry name" value="HATPase"/>
    <property type="match status" value="1"/>
</dbReference>
<feature type="domain" description="Histidine kinase" evidence="12">
    <location>
        <begin position="272"/>
        <end position="487"/>
    </location>
</feature>
<dbReference type="SMART" id="SM00387">
    <property type="entry name" value="HATPase_c"/>
    <property type="match status" value="1"/>
</dbReference>
<evidence type="ECO:0000256" key="3">
    <source>
        <dbReference type="ARBA" id="ARBA00012438"/>
    </source>
</evidence>
<evidence type="ECO:0000256" key="1">
    <source>
        <dbReference type="ARBA" id="ARBA00000085"/>
    </source>
</evidence>
<dbReference type="GO" id="GO:0016301">
    <property type="term" value="F:kinase activity"/>
    <property type="evidence" value="ECO:0007669"/>
    <property type="project" value="UniProtKB-KW"/>
</dbReference>
<evidence type="ECO:0000256" key="9">
    <source>
        <dbReference type="ARBA" id="ARBA00023012"/>
    </source>
</evidence>
<dbReference type="RefSeq" id="WP_247290854.1">
    <property type="nucleotide sequence ID" value="NZ_JAKNRW010000006.1"/>
</dbReference>
<name>A0ABT0EYC6_9PSED</name>
<dbReference type="InterPro" id="IPR005467">
    <property type="entry name" value="His_kinase_dom"/>
</dbReference>
<dbReference type="InterPro" id="IPR036097">
    <property type="entry name" value="HisK_dim/P_sf"/>
</dbReference>
<dbReference type="PROSITE" id="PS50885">
    <property type="entry name" value="HAMP"/>
    <property type="match status" value="1"/>
</dbReference>
<dbReference type="Gene3D" id="3.30.565.10">
    <property type="entry name" value="Histidine kinase-like ATPase, C-terminal domain"/>
    <property type="match status" value="1"/>
</dbReference>
<evidence type="ECO:0000256" key="8">
    <source>
        <dbReference type="ARBA" id="ARBA00022989"/>
    </source>
</evidence>
<dbReference type="InterPro" id="IPR003594">
    <property type="entry name" value="HATPase_dom"/>
</dbReference>
<evidence type="ECO:0000256" key="6">
    <source>
        <dbReference type="ARBA" id="ARBA00022692"/>
    </source>
</evidence>
<feature type="transmembrane region" description="Helical" evidence="11">
    <location>
        <begin position="178"/>
        <end position="200"/>
    </location>
</feature>
<dbReference type="CDD" id="cd00082">
    <property type="entry name" value="HisKA"/>
    <property type="match status" value="1"/>
</dbReference>
<gene>
    <name evidence="14" type="ORF">L9059_11205</name>
</gene>
<dbReference type="SUPFAM" id="SSF55874">
    <property type="entry name" value="ATPase domain of HSP90 chaperone/DNA topoisomerase II/histidine kinase"/>
    <property type="match status" value="1"/>
</dbReference>
<sequence>MKLTLTQRLSLVFALLLLVCCGTSAWMQVRSNQLHEQEVVQGLSRNLAQHIANDTVLINTQGLMPDAVRNLFSQLMLVNPSVEVYLLDTAGRIVGSAAPEGRIRRDQVDLAPIQRLLKGNALPILGDDPRSAEARKVFSAAPLKVDGKPVGYLYVVLLGEEHDRFAEQGATSAALNTALWSIGLVALLCLIAGLTAFSLITRPLRRLTENVSQFDIDGIPQTPKLPAPVEKAASPDEIAVLDAAFRQMQGRLGEQWRSLTRQDQERRELVANISHDLRTPLASLHGYLETLSLKDATLSVADRRRYLGIALDQSRKVGGLAQSLLELVRLEHGFVQPVLERFSLTDLVQDIFQKFELTAEARQVQLKASFAPTVAGVFADLGLIERVLTNLFDNALRHTPVAGTISICLVPQGRFVEITVSDSGSGIPAQLREGLFLRPFNIGGARRDGGLGLRIVQRILQLHGREIRLVDVPGQGATLVFSLPVDEEVATQLAVRSMNLNTPGQA</sequence>
<evidence type="ECO:0000259" key="13">
    <source>
        <dbReference type="PROSITE" id="PS50885"/>
    </source>
</evidence>
<dbReference type="PANTHER" id="PTHR45436:SF5">
    <property type="entry name" value="SENSOR HISTIDINE KINASE TRCS"/>
    <property type="match status" value="1"/>
</dbReference>
<evidence type="ECO:0000313" key="14">
    <source>
        <dbReference type="EMBL" id="MCK1790747.1"/>
    </source>
</evidence>
<evidence type="ECO:0000313" key="15">
    <source>
        <dbReference type="Proteomes" id="UP001299876"/>
    </source>
</evidence>
<keyword evidence="9" id="KW-0902">Two-component regulatory system</keyword>
<dbReference type="Pfam" id="PF02518">
    <property type="entry name" value="HATPase_c"/>
    <property type="match status" value="1"/>
</dbReference>
<evidence type="ECO:0000256" key="11">
    <source>
        <dbReference type="SAM" id="Phobius"/>
    </source>
</evidence>
<dbReference type="InterPro" id="IPR004358">
    <property type="entry name" value="Sig_transdc_His_kin-like_C"/>
</dbReference>
<evidence type="ECO:0000259" key="12">
    <source>
        <dbReference type="PROSITE" id="PS50109"/>
    </source>
</evidence>
<evidence type="ECO:0000256" key="7">
    <source>
        <dbReference type="ARBA" id="ARBA00022777"/>
    </source>
</evidence>
<evidence type="ECO:0000256" key="4">
    <source>
        <dbReference type="ARBA" id="ARBA00022553"/>
    </source>
</evidence>
<dbReference type="PANTHER" id="PTHR45436">
    <property type="entry name" value="SENSOR HISTIDINE KINASE YKOH"/>
    <property type="match status" value="1"/>
</dbReference>
<keyword evidence="4" id="KW-0597">Phosphoprotein</keyword>
<dbReference type="Gene3D" id="1.10.287.130">
    <property type="match status" value="1"/>
</dbReference>
<organism evidence="14 15">
    <name type="scientific">Pseudomonas violetae</name>
    <dbReference type="NCBI Taxonomy" id="2915813"/>
    <lineage>
        <taxon>Bacteria</taxon>
        <taxon>Pseudomonadati</taxon>
        <taxon>Pseudomonadota</taxon>
        <taxon>Gammaproteobacteria</taxon>
        <taxon>Pseudomonadales</taxon>
        <taxon>Pseudomonadaceae</taxon>
        <taxon>Pseudomonas</taxon>
    </lineage>
</organism>
<dbReference type="SUPFAM" id="SSF47384">
    <property type="entry name" value="Homodimeric domain of signal transducing histidine kinase"/>
    <property type="match status" value="1"/>
</dbReference>
<keyword evidence="15" id="KW-1185">Reference proteome</keyword>
<evidence type="ECO:0000256" key="5">
    <source>
        <dbReference type="ARBA" id="ARBA00022679"/>
    </source>
</evidence>